<dbReference type="CDD" id="cd17324">
    <property type="entry name" value="MFS_NepI_like"/>
    <property type="match status" value="1"/>
</dbReference>
<reference evidence="6 7" key="1">
    <citation type="journal article" date="2011" name="Stand. Genomic Sci.">
        <title>Complete genome sequence of the gliding, heparinolytic Pedobacter saltans type strain (113).</title>
        <authorList>
            <person name="Liolios K."/>
            <person name="Sikorski J."/>
            <person name="Lu M."/>
            <person name="Nolan M."/>
            <person name="Lapidus A."/>
            <person name="Lucas S."/>
            <person name="Hammon N."/>
            <person name="Deshpande S."/>
            <person name="Cheng J.F."/>
            <person name="Tapia R."/>
            <person name="Han C."/>
            <person name="Goodwin L."/>
            <person name="Pitluck S."/>
            <person name="Huntemann M."/>
            <person name="Ivanova N."/>
            <person name="Pagani I."/>
            <person name="Mavromatis K."/>
            <person name="Ovchinikova G."/>
            <person name="Pati A."/>
            <person name="Chen A."/>
            <person name="Palaniappan K."/>
            <person name="Land M."/>
            <person name="Hauser L."/>
            <person name="Brambilla E.M."/>
            <person name="Kotsyurbenko O."/>
            <person name="Rohde M."/>
            <person name="Tindall B.J."/>
            <person name="Abt B."/>
            <person name="Goker M."/>
            <person name="Detter J.C."/>
            <person name="Woyke T."/>
            <person name="Bristow J."/>
            <person name="Eisen J.A."/>
            <person name="Markowitz V."/>
            <person name="Hugenholtz P."/>
            <person name="Klenk H.P."/>
            <person name="Kyrpides N.C."/>
        </authorList>
    </citation>
    <scope>NUCLEOTIDE SEQUENCE [LARGE SCALE GENOMIC DNA]</scope>
    <source>
        <strain evidence="7">ATCC 51119 / DSM 12145 / JCM 21818 / LMG 10337 / NBRC 100064 / NCIMB 13643</strain>
    </source>
</reference>
<feature type="transmembrane region" description="Helical" evidence="4">
    <location>
        <begin position="217"/>
        <end position="237"/>
    </location>
</feature>
<dbReference type="InterPro" id="IPR020846">
    <property type="entry name" value="MFS_dom"/>
</dbReference>
<feature type="domain" description="Major facilitator superfamily (MFS) profile" evidence="5">
    <location>
        <begin position="1"/>
        <end position="388"/>
    </location>
</feature>
<dbReference type="Proteomes" id="UP000000310">
    <property type="component" value="Chromosome"/>
</dbReference>
<proteinExistence type="predicted"/>
<feature type="transmembrane region" description="Helical" evidence="4">
    <location>
        <begin position="50"/>
        <end position="66"/>
    </location>
</feature>
<organism evidence="6 7">
    <name type="scientific">Pseudopedobacter saltans (strain ATCC 51119 / DSM 12145 / JCM 21818 / CCUG 39354 / LMG 10337 / NBRC 100064 / NCIMB 13643)</name>
    <name type="common">Pedobacter saltans</name>
    <dbReference type="NCBI Taxonomy" id="762903"/>
    <lineage>
        <taxon>Bacteria</taxon>
        <taxon>Pseudomonadati</taxon>
        <taxon>Bacteroidota</taxon>
        <taxon>Sphingobacteriia</taxon>
        <taxon>Sphingobacteriales</taxon>
        <taxon>Sphingobacteriaceae</taxon>
        <taxon>Pseudopedobacter</taxon>
    </lineage>
</organism>
<keyword evidence="3 4" id="KW-0472">Membrane</keyword>
<feature type="transmembrane region" description="Helical" evidence="4">
    <location>
        <begin position="278"/>
        <end position="310"/>
    </location>
</feature>
<dbReference type="RefSeq" id="WP_013632111.1">
    <property type="nucleotide sequence ID" value="NC_015177.1"/>
</dbReference>
<dbReference type="PANTHER" id="PTHR42910">
    <property type="entry name" value="TRANSPORTER SCO4007-RELATED"/>
    <property type="match status" value="1"/>
</dbReference>
<dbReference type="SUPFAM" id="SSF103473">
    <property type="entry name" value="MFS general substrate transporter"/>
    <property type="match status" value="1"/>
</dbReference>
<dbReference type="STRING" id="762903.Pedsa_1041"/>
<evidence type="ECO:0000256" key="2">
    <source>
        <dbReference type="ARBA" id="ARBA00022989"/>
    </source>
</evidence>
<dbReference type="AlphaFoldDB" id="F0SBG6"/>
<evidence type="ECO:0000256" key="3">
    <source>
        <dbReference type="ARBA" id="ARBA00023136"/>
    </source>
</evidence>
<accession>F0SBG6</accession>
<feature type="transmembrane region" description="Helical" evidence="4">
    <location>
        <begin position="78"/>
        <end position="94"/>
    </location>
</feature>
<dbReference type="EMBL" id="CP002545">
    <property type="protein sequence ID" value="ADY51612.1"/>
    <property type="molecule type" value="Genomic_DNA"/>
</dbReference>
<dbReference type="PANTHER" id="PTHR42910:SF1">
    <property type="entry name" value="MAJOR FACILITATOR SUPERFAMILY (MFS) PROFILE DOMAIN-CONTAINING PROTEIN"/>
    <property type="match status" value="1"/>
</dbReference>
<feature type="transmembrane region" description="Helical" evidence="4">
    <location>
        <begin position="12"/>
        <end position="38"/>
    </location>
</feature>
<keyword evidence="2 4" id="KW-1133">Transmembrane helix</keyword>
<reference evidence="7" key="2">
    <citation type="submission" date="2011-02" db="EMBL/GenBank/DDBJ databases">
        <title>The complete genome of Pedobacter saltans DSM 12145.</title>
        <authorList>
            <consortium name="US DOE Joint Genome Institute (JGI-PGF)"/>
            <person name="Lucas S."/>
            <person name="Copeland A."/>
            <person name="Lapidus A."/>
            <person name="Bruce D."/>
            <person name="Goodwin L."/>
            <person name="Pitluck S."/>
            <person name="Kyrpides N."/>
            <person name="Mavromatis K."/>
            <person name="Pagani I."/>
            <person name="Ivanova N."/>
            <person name="Ovchinnikova G."/>
            <person name="Lu M."/>
            <person name="Detter J.C."/>
            <person name="Han C."/>
            <person name="Land M."/>
            <person name="Hauser L."/>
            <person name="Markowitz V."/>
            <person name="Cheng J.-F."/>
            <person name="Hugenholtz P."/>
            <person name="Woyke T."/>
            <person name="Wu D."/>
            <person name="Tindall B."/>
            <person name="Pomrenke H.G."/>
            <person name="Brambilla E."/>
            <person name="Klenk H.-P."/>
            <person name="Eisen J.A."/>
        </authorList>
    </citation>
    <scope>NUCLEOTIDE SEQUENCE [LARGE SCALE GENOMIC DNA]</scope>
    <source>
        <strain evidence="7">ATCC 51119 / DSM 12145 / JCM 21818 / LMG 10337 / NBRC 100064 / NCIMB 13643</strain>
    </source>
</reference>
<keyword evidence="1 4" id="KW-0812">Transmembrane</keyword>
<feature type="transmembrane region" description="Helical" evidence="4">
    <location>
        <begin position="100"/>
        <end position="122"/>
    </location>
</feature>
<dbReference type="PROSITE" id="PS50850">
    <property type="entry name" value="MFS"/>
    <property type="match status" value="1"/>
</dbReference>
<protein>
    <submittedName>
        <fullName evidence="6">Major facilitator superfamily MFS_1</fullName>
    </submittedName>
</protein>
<evidence type="ECO:0000313" key="7">
    <source>
        <dbReference type="Proteomes" id="UP000000310"/>
    </source>
</evidence>
<evidence type="ECO:0000256" key="4">
    <source>
        <dbReference type="SAM" id="Phobius"/>
    </source>
</evidence>
<feature type="transmembrane region" description="Helical" evidence="4">
    <location>
        <begin position="366"/>
        <end position="384"/>
    </location>
</feature>
<dbReference type="GO" id="GO:0022857">
    <property type="term" value="F:transmembrane transporter activity"/>
    <property type="evidence" value="ECO:0007669"/>
    <property type="project" value="InterPro"/>
</dbReference>
<dbReference type="Pfam" id="PF07690">
    <property type="entry name" value="MFS_1"/>
    <property type="match status" value="1"/>
</dbReference>
<name>F0SBG6_PSESL</name>
<dbReference type="eggNOG" id="COG2814">
    <property type="taxonomic scope" value="Bacteria"/>
</dbReference>
<dbReference type="HOGENOM" id="CLU_001265_23_0_10"/>
<dbReference type="InterPro" id="IPR011701">
    <property type="entry name" value="MFS"/>
</dbReference>
<evidence type="ECO:0000313" key="6">
    <source>
        <dbReference type="EMBL" id="ADY51612.1"/>
    </source>
</evidence>
<gene>
    <name evidence="6" type="ordered locus">Pedsa_1041</name>
</gene>
<evidence type="ECO:0000259" key="5">
    <source>
        <dbReference type="PROSITE" id="PS50850"/>
    </source>
</evidence>
<dbReference type="KEGG" id="psn:Pedsa_1041"/>
<dbReference type="InterPro" id="IPR036259">
    <property type="entry name" value="MFS_trans_sf"/>
</dbReference>
<dbReference type="Gene3D" id="1.20.1250.20">
    <property type="entry name" value="MFS general substrate transporter like domains"/>
    <property type="match status" value="1"/>
</dbReference>
<feature type="transmembrane region" description="Helical" evidence="4">
    <location>
        <begin position="164"/>
        <end position="182"/>
    </location>
</feature>
<feature type="transmembrane region" description="Helical" evidence="4">
    <location>
        <begin position="134"/>
        <end position="152"/>
    </location>
</feature>
<sequence>MSNSSLLKKSDISIMALATGLIVANLYYCQPLIHLIAVEFNITESVAGKTIYLTQFGYAAGLLLLVPLGDKYERKKQIILVTAASCLFLVLAAVSNKFWLLQIACFGIGFSSVSPQLILPMVAALSKPQERGKLVGIVMSGLLIGILLSRTLSGFVGEFFGWRSMFWVASLICAVLTIIISFRFPKSEVSYTGTYLDLLKSLKEITYKYAVLREASLINFVVFATFGIFWTTMVLYLGSEAYQYTSEKIGLFGLVGATGAMLAPIVGRLSDKSNSRVVVGYGILILIFSMLIFYFFGGILIAFILGIIVLEIGQQSVHVSNQTRIYALSTEARNRLNTVFMTASFIGTASGSAFGIFLWTLGGWKAACLGAILILALVFIYYKFNKASNPTG</sequence>
<feature type="transmembrane region" description="Helical" evidence="4">
    <location>
        <begin position="249"/>
        <end position="266"/>
    </location>
</feature>
<evidence type="ECO:0000256" key="1">
    <source>
        <dbReference type="ARBA" id="ARBA00022692"/>
    </source>
</evidence>
<keyword evidence="7" id="KW-1185">Reference proteome</keyword>